<name>A0A0L6VIZ6_9BASI</name>
<organism evidence="1 2">
    <name type="scientific">Puccinia sorghi</name>
    <dbReference type="NCBI Taxonomy" id="27349"/>
    <lineage>
        <taxon>Eukaryota</taxon>
        <taxon>Fungi</taxon>
        <taxon>Dikarya</taxon>
        <taxon>Basidiomycota</taxon>
        <taxon>Pucciniomycotina</taxon>
        <taxon>Pucciniomycetes</taxon>
        <taxon>Pucciniales</taxon>
        <taxon>Pucciniaceae</taxon>
        <taxon>Puccinia</taxon>
    </lineage>
</organism>
<dbReference type="EMBL" id="LAVV01006009">
    <property type="protein sequence ID" value="KNZ60532.1"/>
    <property type="molecule type" value="Genomic_DNA"/>
</dbReference>
<evidence type="ECO:0000313" key="2">
    <source>
        <dbReference type="Proteomes" id="UP000037035"/>
    </source>
</evidence>
<protein>
    <submittedName>
        <fullName evidence="1">Uncharacterized protein</fullName>
    </submittedName>
</protein>
<dbReference type="Proteomes" id="UP000037035">
    <property type="component" value="Unassembled WGS sequence"/>
</dbReference>
<accession>A0A0L6VIZ6</accession>
<sequence length="134" mass="15275">VLNIFVPHGVTQVPLNLGDPKHEDVLLNFCSLLICTNIISSNSITNYDCKKFSEAYILYTKTSKIVFNSPKIVPNHYYASHLLEQLRWWGPLSSVSNFPSKQINGMFQKMILSYLDARNNIPLATRATKIKILF</sequence>
<reference evidence="1 2" key="1">
    <citation type="submission" date="2015-08" db="EMBL/GenBank/DDBJ databases">
        <title>Next Generation Sequencing and Analysis of the Genome of Puccinia sorghi L Schw, the Causal Agent of Maize Common Rust.</title>
        <authorList>
            <person name="Rochi L."/>
            <person name="Burguener G."/>
            <person name="Darino M."/>
            <person name="Turjanski A."/>
            <person name="Kreff E."/>
            <person name="Dieguez M.J."/>
            <person name="Sacco F."/>
        </authorList>
    </citation>
    <scope>NUCLEOTIDE SEQUENCE [LARGE SCALE GENOMIC DNA]</scope>
    <source>
        <strain evidence="1 2">RO10H11247</strain>
    </source>
</reference>
<comment type="caution">
    <text evidence="1">The sequence shown here is derived from an EMBL/GenBank/DDBJ whole genome shotgun (WGS) entry which is preliminary data.</text>
</comment>
<gene>
    <name evidence="1" type="ORF">VP01_1540g5</name>
</gene>
<dbReference type="STRING" id="27349.A0A0L6VIZ6"/>
<feature type="non-terminal residue" evidence="1">
    <location>
        <position position="1"/>
    </location>
</feature>
<keyword evidence="2" id="KW-1185">Reference proteome</keyword>
<evidence type="ECO:0000313" key="1">
    <source>
        <dbReference type="EMBL" id="KNZ60532.1"/>
    </source>
</evidence>
<dbReference type="VEuPathDB" id="FungiDB:VP01_1540g5"/>
<dbReference type="OrthoDB" id="2506039at2759"/>
<proteinExistence type="predicted"/>
<dbReference type="AlphaFoldDB" id="A0A0L6VIZ6"/>